<keyword evidence="4" id="KW-0808">Transferase</keyword>
<keyword evidence="5" id="KW-0547">Nucleotide-binding</keyword>
<keyword evidence="3" id="KW-0597">Phosphoprotein</keyword>
<dbReference type="EC" id="2.7.13.3" evidence="2"/>
<dbReference type="InterPro" id="IPR003594">
    <property type="entry name" value="HATPase_dom"/>
</dbReference>
<dbReference type="Pfam" id="PF02518">
    <property type="entry name" value="HATPase_c"/>
    <property type="match status" value="1"/>
</dbReference>
<dbReference type="SUPFAM" id="SSF55874">
    <property type="entry name" value="ATPase domain of HSP90 chaperone/DNA topoisomerase II/histidine kinase"/>
    <property type="match status" value="1"/>
</dbReference>
<feature type="repeat" description="TPR" evidence="8">
    <location>
        <begin position="371"/>
        <end position="404"/>
    </location>
</feature>
<keyword evidence="7" id="KW-0067">ATP-binding</keyword>
<dbReference type="SMART" id="SM00387">
    <property type="entry name" value="HATPase_c"/>
    <property type="match status" value="1"/>
</dbReference>
<dbReference type="PROSITE" id="PS50109">
    <property type="entry name" value="HIS_KIN"/>
    <property type="match status" value="1"/>
</dbReference>
<keyword evidence="9" id="KW-0175">Coiled coil</keyword>
<evidence type="ECO:0000313" key="13">
    <source>
        <dbReference type="Proteomes" id="UP000292884"/>
    </source>
</evidence>
<dbReference type="Gene3D" id="3.30.450.20">
    <property type="entry name" value="PAS domain"/>
    <property type="match status" value="1"/>
</dbReference>
<feature type="domain" description="Histidine kinase" evidence="11">
    <location>
        <begin position="596"/>
        <end position="787"/>
    </location>
</feature>
<comment type="caution">
    <text evidence="12">The sequence shown here is derived from an EMBL/GenBank/DDBJ whole genome shotgun (WGS) entry which is preliminary data.</text>
</comment>
<dbReference type="AlphaFoldDB" id="A0A4R0MPR9"/>
<evidence type="ECO:0000256" key="1">
    <source>
        <dbReference type="ARBA" id="ARBA00000085"/>
    </source>
</evidence>
<keyword evidence="10" id="KW-0812">Transmembrane</keyword>
<dbReference type="PANTHER" id="PTHR41523">
    <property type="entry name" value="TWO-COMPONENT SYSTEM SENSOR PROTEIN"/>
    <property type="match status" value="1"/>
</dbReference>
<organism evidence="12 13">
    <name type="scientific">Pedobacter frigiditerrae</name>
    <dbReference type="NCBI Taxonomy" id="2530452"/>
    <lineage>
        <taxon>Bacteria</taxon>
        <taxon>Pseudomonadati</taxon>
        <taxon>Bacteroidota</taxon>
        <taxon>Sphingobacteriia</taxon>
        <taxon>Sphingobacteriales</taxon>
        <taxon>Sphingobacteriaceae</taxon>
        <taxon>Pedobacter</taxon>
    </lineage>
</organism>
<dbReference type="InterPro" id="IPR019734">
    <property type="entry name" value="TPR_rpt"/>
</dbReference>
<evidence type="ECO:0000256" key="6">
    <source>
        <dbReference type="ARBA" id="ARBA00022777"/>
    </source>
</evidence>
<dbReference type="Gene3D" id="3.30.565.10">
    <property type="entry name" value="Histidine kinase-like ATPase, C-terminal domain"/>
    <property type="match status" value="1"/>
</dbReference>
<evidence type="ECO:0000256" key="8">
    <source>
        <dbReference type="PROSITE-ProRule" id="PRU00339"/>
    </source>
</evidence>
<dbReference type="Gene3D" id="1.25.40.10">
    <property type="entry name" value="Tetratricopeptide repeat domain"/>
    <property type="match status" value="2"/>
</dbReference>
<dbReference type="Proteomes" id="UP000292884">
    <property type="component" value="Unassembled WGS sequence"/>
</dbReference>
<evidence type="ECO:0000256" key="9">
    <source>
        <dbReference type="SAM" id="Coils"/>
    </source>
</evidence>
<evidence type="ECO:0000256" key="2">
    <source>
        <dbReference type="ARBA" id="ARBA00012438"/>
    </source>
</evidence>
<accession>A0A4R0MPR9</accession>
<evidence type="ECO:0000256" key="7">
    <source>
        <dbReference type="ARBA" id="ARBA00022840"/>
    </source>
</evidence>
<gene>
    <name evidence="12" type="ORF">EZ428_17960</name>
</gene>
<dbReference type="InterPro" id="IPR011990">
    <property type="entry name" value="TPR-like_helical_dom_sf"/>
</dbReference>
<keyword evidence="13" id="KW-1185">Reference proteome</keyword>
<dbReference type="InterPro" id="IPR005467">
    <property type="entry name" value="His_kinase_dom"/>
</dbReference>
<evidence type="ECO:0000259" key="11">
    <source>
        <dbReference type="PROSITE" id="PS50109"/>
    </source>
</evidence>
<dbReference type="RefSeq" id="WP_165501811.1">
    <property type="nucleotide sequence ID" value="NZ_SJSK01000005.1"/>
</dbReference>
<protein>
    <recommendedName>
        <fullName evidence="2">histidine kinase</fullName>
        <ecNumber evidence="2">2.7.13.3</ecNumber>
    </recommendedName>
</protein>
<sequence>MLKALTLLWLLLTINSYGFGQVKVGANGNYSSLSNLSGGKPDLARVKSLLNLSQQSIDKPGEVKEDLDKAVQWAIEAQSLSKQISYQAGIQQSLYLLGLANLEERKIIAAKTILPLLSDTLKIKLLNKLYAHYRYFGSRESKANDALLDTALRYVKESFQLSVALKRTSFAKASFDDFYWISYLYKNSGNYKTARDILLYAIDRAKLVPEFSPTPLFIDLSNTYIGLSEYTIALECLIKAEKIIKPYEISAYLKIIYSGISQVYRFNSNYQKSMDYAMMALDVPMGNNKSGSLWIFVEVITLNYLQLKKPKEAKAFIEKMRPKLGVNNDLDYLFYHKCMAMASFAFNQPTDAIQHYLSAIEYKIKTKENPAGIYTDLGNVYSSIGDYKNAAYYLNKAQSLSFQFSKNSLAQLHYNLYKLEFANGDYKSAVNHLLINKNLNDSINNIKKNNQLQQLTIQYETAKKDAQLLLKEKNIINLGQQAKLLDQANKLQQNQLEKASIETQRATLLVKQKDNDFQLQQKDIRLLKQNVLLQHNNLERSNLIRQAITCIIVLLAILLILVFRQMKLKQKSNQVIGQKNELLSKLLIEKNWLLKEVHHRVKNNLQTVISLLESQAFYLKDDAYTAMQNCQHRIYVMSLIHQKLYQSEEVKSIAMPLYIAEFISYLSESLEVRQSIHFEQKIDPIELNVSQAVPLALIINEAVTNSIKYAFPNSPFGMISISLKQVSNKIYLEISDNGIGIPITKLNQNTDTLGLKLMRGLSCDLNGIIEISNSNGTSIKVNFEINEPYQVTLLNAV</sequence>
<comment type="catalytic activity">
    <reaction evidence="1">
        <text>ATP + protein L-histidine = ADP + protein N-phospho-L-histidine.</text>
        <dbReference type="EC" id="2.7.13.3"/>
    </reaction>
</comment>
<dbReference type="EMBL" id="SJSK01000005">
    <property type="protein sequence ID" value="TCC88527.1"/>
    <property type="molecule type" value="Genomic_DNA"/>
</dbReference>
<dbReference type="InterPro" id="IPR036890">
    <property type="entry name" value="HATPase_C_sf"/>
</dbReference>
<evidence type="ECO:0000256" key="4">
    <source>
        <dbReference type="ARBA" id="ARBA00022679"/>
    </source>
</evidence>
<dbReference type="GO" id="GO:0005524">
    <property type="term" value="F:ATP binding"/>
    <property type="evidence" value="ECO:0007669"/>
    <property type="project" value="UniProtKB-KW"/>
</dbReference>
<evidence type="ECO:0000256" key="3">
    <source>
        <dbReference type="ARBA" id="ARBA00022553"/>
    </source>
</evidence>
<keyword evidence="10" id="KW-1133">Transmembrane helix</keyword>
<reference evidence="12 13" key="1">
    <citation type="submission" date="2019-02" db="EMBL/GenBank/DDBJ databases">
        <title>Pedobacter sp. RP-1-13 sp. nov., isolated from Arctic soil.</title>
        <authorList>
            <person name="Dahal R.H."/>
        </authorList>
    </citation>
    <scope>NUCLEOTIDE SEQUENCE [LARGE SCALE GENOMIC DNA]</scope>
    <source>
        <strain evidence="12 13">RP-1-13</strain>
    </source>
</reference>
<dbReference type="InterPro" id="IPR011495">
    <property type="entry name" value="Sig_transdc_His_kin_sub2_dim/P"/>
</dbReference>
<keyword evidence="6 12" id="KW-0418">Kinase</keyword>
<dbReference type="SUPFAM" id="SSF48452">
    <property type="entry name" value="TPR-like"/>
    <property type="match status" value="1"/>
</dbReference>
<feature type="coiled-coil region" evidence="9">
    <location>
        <begin position="445"/>
        <end position="502"/>
    </location>
</feature>
<name>A0A4R0MPR9_9SPHI</name>
<evidence type="ECO:0000256" key="10">
    <source>
        <dbReference type="SAM" id="Phobius"/>
    </source>
</evidence>
<dbReference type="PROSITE" id="PS50005">
    <property type="entry name" value="TPR"/>
    <property type="match status" value="1"/>
</dbReference>
<dbReference type="Pfam" id="PF07568">
    <property type="entry name" value="HisKA_2"/>
    <property type="match status" value="1"/>
</dbReference>
<proteinExistence type="predicted"/>
<dbReference type="GO" id="GO:0004673">
    <property type="term" value="F:protein histidine kinase activity"/>
    <property type="evidence" value="ECO:0007669"/>
    <property type="project" value="UniProtKB-EC"/>
</dbReference>
<evidence type="ECO:0000256" key="5">
    <source>
        <dbReference type="ARBA" id="ARBA00022741"/>
    </source>
</evidence>
<evidence type="ECO:0000313" key="12">
    <source>
        <dbReference type="EMBL" id="TCC88527.1"/>
    </source>
</evidence>
<dbReference type="SMART" id="SM00028">
    <property type="entry name" value="TPR"/>
    <property type="match status" value="4"/>
</dbReference>
<keyword evidence="10" id="KW-0472">Membrane</keyword>
<keyword evidence="8" id="KW-0802">TPR repeat</keyword>
<dbReference type="PANTHER" id="PTHR41523:SF8">
    <property type="entry name" value="ETHYLENE RESPONSE SENSOR PROTEIN"/>
    <property type="match status" value="1"/>
</dbReference>
<feature type="transmembrane region" description="Helical" evidence="10">
    <location>
        <begin position="543"/>
        <end position="563"/>
    </location>
</feature>